<feature type="compositionally biased region" description="Basic and acidic residues" evidence="1">
    <location>
        <begin position="119"/>
        <end position="139"/>
    </location>
</feature>
<accession>A0ABT0SB19</accession>
<gene>
    <name evidence="3" type="ORF">LZ518_10425</name>
</gene>
<dbReference type="RefSeq" id="WP_249915929.1">
    <property type="nucleotide sequence ID" value="NZ_JAMGBB010000001.1"/>
</dbReference>
<dbReference type="EMBL" id="JAMGBB010000001">
    <property type="protein sequence ID" value="MCL6741548.1"/>
    <property type="molecule type" value="Genomic_DNA"/>
</dbReference>
<keyword evidence="4" id="KW-1185">Reference proteome</keyword>
<name>A0ABT0SB19_9SPHN</name>
<evidence type="ECO:0008006" key="5">
    <source>
        <dbReference type="Google" id="ProtNLM"/>
    </source>
</evidence>
<protein>
    <recommendedName>
        <fullName evidence="5">DUF1236 domain-containing protein</fullName>
    </recommendedName>
</protein>
<feature type="compositionally biased region" description="Basic and acidic residues" evidence="1">
    <location>
        <begin position="50"/>
        <end position="79"/>
    </location>
</feature>
<evidence type="ECO:0000313" key="4">
    <source>
        <dbReference type="Proteomes" id="UP001165383"/>
    </source>
</evidence>
<feature type="compositionally biased region" description="Polar residues" evidence="1">
    <location>
        <begin position="103"/>
        <end position="116"/>
    </location>
</feature>
<feature type="chain" id="PRO_5045680666" description="DUF1236 domain-containing protein" evidence="2">
    <location>
        <begin position="22"/>
        <end position="462"/>
    </location>
</feature>
<feature type="signal peptide" evidence="2">
    <location>
        <begin position="1"/>
        <end position="21"/>
    </location>
</feature>
<reference evidence="3" key="1">
    <citation type="submission" date="2022-05" db="EMBL/GenBank/DDBJ databases">
        <authorList>
            <person name="Jo J.-H."/>
            <person name="Im W.-T."/>
        </authorList>
    </citation>
    <scope>NUCLEOTIDE SEQUENCE</scope>
    <source>
        <strain evidence="3">RB56-2</strain>
    </source>
</reference>
<evidence type="ECO:0000256" key="2">
    <source>
        <dbReference type="SAM" id="SignalP"/>
    </source>
</evidence>
<feature type="region of interest" description="Disordered" evidence="1">
    <location>
        <begin position="21"/>
        <end position="139"/>
    </location>
</feature>
<evidence type="ECO:0000313" key="3">
    <source>
        <dbReference type="EMBL" id="MCL6741548.1"/>
    </source>
</evidence>
<organism evidence="3 4">
    <name type="scientific">Sphingomonas brevis</name>
    <dbReference type="NCBI Taxonomy" id="2908206"/>
    <lineage>
        <taxon>Bacteria</taxon>
        <taxon>Pseudomonadati</taxon>
        <taxon>Pseudomonadota</taxon>
        <taxon>Alphaproteobacteria</taxon>
        <taxon>Sphingomonadales</taxon>
        <taxon>Sphingomonadaceae</taxon>
        <taxon>Sphingomonas</taxon>
    </lineage>
</organism>
<keyword evidence="2" id="KW-0732">Signal</keyword>
<feature type="compositionally biased region" description="Basic and acidic residues" evidence="1">
    <location>
        <begin position="87"/>
        <end position="101"/>
    </location>
</feature>
<dbReference type="Proteomes" id="UP001165383">
    <property type="component" value="Unassembled WGS sequence"/>
</dbReference>
<sequence>MMKWMLAAGAATLAIASPVSAERGGHGGAQHAQNGDHGGGQKQARSSRGGGDRQAHAQRGGENRQMRSARADRGDDRSHARQVSVAENDHRGRDRGNDRARFQNRQGDNHQGNQGNRHARFENRQGDNHQGNQDRNRMRFVDRGDHGVRAARFDNEGRHHGHDNRIADLSGNKMFRVRDVDRGVVRFHDVDRDELFVRRLGYGVGGCPPGLAKKGNGCMPPGQAARFIGQPLVAATRYGALAPLPRSFGNLFYDDDDYYYRYGGGYVYRVDRDRDFIDGLIPLFGAAMIGRPLNPYYVNSYNQPPYYSAFYPNSPYDCHQYGYGYVYQTDCMTGLVEDVIPTYDYGYGVGQIMPASYSYYNVPYAYRSYFADNDDYYYRYAPGAIYQVDRGTALISGVAALLTGGLAVGQQLPMGYSAYNVPLAYRSSYYDTPDAWYRYDNGYIYAVDPNTRLVRNVAYTIG</sequence>
<evidence type="ECO:0000256" key="1">
    <source>
        <dbReference type="SAM" id="MobiDB-lite"/>
    </source>
</evidence>
<comment type="caution">
    <text evidence="3">The sequence shown here is derived from an EMBL/GenBank/DDBJ whole genome shotgun (WGS) entry which is preliminary data.</text>
</comment>
<proteinExistence type="predicted"/>